<evidence type="ECO:0000313" key="2">
    <source>
        <dbReference type="EMBL" id="SDH68011.1"/>
    </source>
</evidence>
<dbReference type="OrthoDB" id="3624012at2"/>
<proteinExistence type="predicted"/>
<dbReference type="STRING" id="504805.SAMN05421505_12054"/>
<name>A0A1G8EDS9_9ACTN</name>
<sequence length="119" mass="13053">MTATHVDGIEVVSDEPTPSPLNGPIRTVYFTRIRTLVLADASKVYGCTECDYTDPMVGKVRTHLSSSHTAKPKTPDPMSHLIADAARAVARLEQQRDSWKARALAAERSLRAIRKVIAP</sequence>
<keyword evidence="1" id="KW-0175">Coiled coil</keyword>
<evidence type="ECO:0000313" key="3">
    <source>
        <dbReference type="Proteomes" id="UP000198923"/>
    </source>
</evidence>
<feature type="coiled-coil region" evidence="1">
    <location>
        <begin position="82"/>
        <end position="109"/>
    </location>
</feature>
<protein>
    <recommendedName>
        <fullName evidence="4">C2H2-type domain-containing protein</fullName>
    </recommendedName>
</protein>
<organism evidence="2 3">
    <name type="scientific">Sinosporangium album</name>
    <dbReference type="NCBI Taxonomy" id="504805"/>
    <lineage>
        <taxon>Bacteria</taxon>
        <taxon>Bacillati</taxon>
        <taxon>Actinomycetota</taxon>
        <taxon>Actinomycetes</taxon>
        <taxon>Streptosporangiales</taxon>
        <taxon>Streptosporangiaceae</taxon>
        <taxon>Sinosporangium</taxon>
    </lineage>
</organism>
<accession>A0A1G8EDS9</accession>
<dbReference type="RefSeq" id="WP_093172191.1">
    <property type="nucleotide sequence ID" value="NZ_FNCN01000020.1"/>
</dbReference>
<dbReference type="EMBL" id="FNCN01000020">
    <property type="protein sequence ID" value="SDH68011.1"/>
    <property type="molecule type" value="Genomic_DNA"/>
</dbReference>
<keyword evidence="3" id="KW-1185">Reference proteome</keyword>
<dbReference type="AlphaFoldDB" id="A0A1G8EDS9"/>
<gene>
    <name evidence="2" type="ORF">SAMN05421505_12054</name>
</gene>
<reference evidence="2 3" key="1">
    <citation type="submission" date="2016-10" db="EMBL/GenBank/DDBJ databases">
        <authorList>
            <person name="de Groot N.N."/>
        </authorList>
    </citation>
    <scope>NUCLEOTIDE SEQUENCE [LARGE SCALE GENOMIC DNA]</scope>
    <source>
        <strain evidence="2 3">CPCC 201354</strain>
    </source>
</reference>
<dbReference type="Proteomes" id="UP000198923">
    <property type="component" value="Unassembled WGS sequence"/>
</dbReference>
<evidence type="ECO:0000256" key="1">
    <source>
        <dbReference type="SAM" id="Coils"/>
    </source>
</evidence>
<evidence type="ECO:0008006" key="4">
    <source>
        <dbReference type="Google" id="ProtNLM"/>
    </source>
</evidence>